<evidence type="ECO:0000313" key="2">
    <source>
        <dbReference type="Proteomes" id="UP000265520"/>
    </source>
</evidence>
<accession>A0A392V0Q1</accession>
<keyword evidence="2" id="KW-1185">Reference proteome</keyword>
<comment type="caution">
    <text evidence="1">The sequence shown here is derived from an EMBL/GenBank/DDBJ whole genome shotgun (WGS) entry which is preliminary data.</text>
</comment>
<proteinExistence type="predicted"/>
<dbReference type="Proteomes" id="UP000265520">
    <property type="component" value="Unassembled WGS sequence"/>
</dbReference>
<evidence type="ECO:0000313" key="1">
    <source>
        <dbReference type="EMBL" id="MCI81858.1"/>
    </source>
</evidence>
<dbReference type="EMBL" id="LXQA011029404">
    <property type="protein sequence ID" value="MCI81858.1"/>
    <property type="molecule type" value="Genomic_DNA"/>
</dbReference>
<organism evidence="1 2">
    <name type="scientific">Trifolium medium</name>
    <dbReference type="NCBI Taxonomy" id="97028"/>
    <lineage>
        <taxon>Eukaryota</taxon>
        <taxon>Viridiplantae</taxon>
        <taxon>Streptophyta</taxon>
        <taxon>Embryophyta</taxon>
        <taxon>Tracheophyta</taxon>
        <taxon>Spermatophyta</taxon>
        <taxon>Magnoliopsida</taxon>
        <taxon>eudicotyledons</taxon>
        <taxon>Gunneridae</taxon>
        <taxon>Pentapetalae</taxon>
        <taxon>rosids</taxon>
        <taxon>fabids</taxon>
        <taxon>Fabales</taxon>
        <taxon>Fabaceae</taxon>
        <taxon>Papilionoideae</taxon>
        <taxon>50 kb inversion clade</taxon>
        <taxon>NPAAA clade</taxon>
        <taxon>Hologalegina</taxon>
        <taxon>IRL clade</taxon>
        <taxon>Trifolieae</taxon>
        <taxon>Trifolium</taxon>
    </lineage>
</organism>
<feature type="non-terminal residue" evidence="1">
    <location>
        <position position="42"/>
    </location>
</feature>
<dbReference type="AlphaFoldDB" id="A0A392V0Q1"/>
<sequence>MLHQMKYAGEILKRFKMTDCTDAITPMEANLKLEKNQNEEAV</sequence>
<name>A0A392V0Q1_9FABA</name>
<protein>
    <submittedName>
        <fullName evidence="1">Uncharacterized protein</fullName>
    </submittedName>
</protein>
<reference evidence="1 2" key="1">
    <citation type="journal article" date="2018" name="Front. Plant Sci.">
        <title>Red Clover (Trifolium pratense) and Zigzag Clover (T. medium) - A Picture of Genomic Similarities and Differences.</title>
        <authorList>
            <person name="Dluhosova J."/>
            <person name="Istvanek J."/>
            <person name="Nedelnik J."/>
            <person name="Repkova J."/>
        </authorList>
    </citation>
    <scope>NUCLEOTIDE SEQUENCE [LARGE SCALE GENOMIC DNA]</scope>
    <source>
        <strain evidence="2">cv. 10/8</strain>
        <tissue evidence="1">Leaf</tissue>
    </source>
</reference>